<evidence type="ECO:0000256" key="2">
    <source>
        <dbReference type="SAM" id="MobiDB-lite"/>
    </source>
</evidence>
<dbReference type="Proteomes" id="UP000030151">
    <property type="component" value="Unassembled WGS sequence"/>
</dbReference>
<evidence type="ECO:0000256" key="1">
    <source>
        <dbReference type="SAM" id="Coils"/>
    </source>
</evidence>
<gene>
    <name evidence="3" type="ORF">X797_004121</name>
</gene>
<feature type="coiled-coil region" evidence="1">
    <location>
        <begin position="136"/>
        <end position="194"/>
    </location>
</feature>
<feature type="region of interest" description="Disordered" evidence="2">
    <location>
        <begin position="70"/>
        <end position="100"/>
    </location>
</feature>
<feature type="compositionally biased region" description="Basic and acidic residues" evidence="2">
    <location>
        <begin position="70"/>
        <end position="80"/>
    </location>
</feature>
<dbReference type="EMBL" id="JELW01000004">
    <property type="protein sequence ID" value="EXV02998.1"/>
    <property type="molecule type" value="Genomic_DNA"/>
</dbReference>
<comment type="caution">
    <text evidence="3">The sequence shown here is derived from an EMBL/GenBank/DDBJ whole genome shotgun (WGS) entry which is preliminary data.</text>
</comment>
<sequence length="496" mass="56363">MDQPLETEDCNPDHPEEVNLITCCLLETEKPPSPIPSGSPRNEPTEAEAPLWPYSTPRGIVETLRSPWHIECDEPSHGNQDRLSSPTGTERTDSPPPPVESAIVNTMFSKSSCELTIRGFTNGSLDDHVQSMNEEISHLRQQNQGLYAHIQNLELKNQEISHLRQQNQGLYAHIQNLELQNQEIKVSLQAARTQAQKAVELSRTAKSRTNKNNIPDSEFKSKWRQLKFNVKMLSRHILHHNPELTLQARHFTTVMKTFRNSKGSEVHGSSLFQELDTRRLGLEAYLWSFLFDVVFDSNSETDAARTRTTFKRHRKDYAKLKIEDSSQIAAVYDWLQSGWPITKPITPDSVNELLRKDCEEIYQMIHGNDGRKRSDTRAESREELRDILSLALELDEMIMTSRAMITVVWPGEVPEINAGNCTEYQEWYMEAIQEEGEPGENVRLKLCVTPILLKKGNARGTNYESQIVLVKGDVVVAYGSSQGSTEPVQTQEGTVE</sequence>
<accession>A0A0A1V0A5</accession>
<dbReference type="OrthoDB" id="5213630at2759"/>
<protein>
    <submittedName>
        <fullName evidence="3">Uncharacterized protein</fullName>
    </submittedName>
</protein>
<dbReference type="eggNOG" id="ENOG502T69H">
    <property type="taxonomic scope" value="Eukaryota"/>
</dbReference>
<feature type="region of interest" description="Disordered" evidence="2">
    <location>
        <begin position="28"/>
        <end position="55"/>
    </location>
</feature>
<name>A0A0A1V0A5_9HYPO</name>
<evidence type="ECO:0000313" key="3">
    <source>
        <dbReference type="EMBL" id="EXV02998.1"/>
    </source>
</evidence>
<reference evidence="3 4" key="1">
    <citation type="submission" date="2014-02" db="EMBL/GenBank/DDBJ databases">
        <title>The genome sequence of the entomopathogenic fungus Metarhizium robertsii ARSEF 2575.</title>
        <authorList>
            <person name="Giuliano Garisto Donzelli B."/>
            <person name="Roe B.A."/>
            <person name="Macmil S.L."/>
            <person name="Krasnoff S.B."/>
            <person name="Gibson D.M."/>
        </authorList>
    </citation>
    <scope>NUCLEOTIDE SEQUENCE [LARGE SCALE GENOMIC DNA]</scope>
    <source>
        <strain evidence="3 4">ARSEF 2575</strain>
    </source>
</reference>
<dbReference type="AlphaFoldDB" id="A0A0A1V0A5"/>
<proteinExistence type="predicted"/>
<organism evidence="3 4">
    <name type="scientific">Metarhizium robertsii</name>
    <dbReference type="NCBI Taxonomy" id="568076"/>
    <lineage>
        <taxon>Eukaryota</taxon>
        <taxon>Fungi</taxon>
        <taxon>Dikarya</taxon>
        <taxon>Ascomycota</taxon>
        <taxon>Pezizomycotina</taxon>
        <taxon>Sordariomycetes</taxon>
        <taxon>Hypocreomycetidae</taxon>
        <taxon>Hypocreales</taxon>
        <taxon>Clavicipitaceae</taxon>
        <taxon>Metarhizium</taxon>
    </lineage>
</organism>
<keyword evidence="1" id="KW-0175">Coiled coil</keyword>
<dbReference type="HOGENOM" id="CLU_549909_0_0_1"/>
<evidence type="ECO:0000313" key="4">
    <source>
        <dbReference type="Proteomes" id="UP000030151"/>
    </source>
</evidence>